<dbReference type="AlphaFoldDB" id="A0A1I4I3Z3"/>
<evidence type="ECO:0000256" key="2">
    <source>
        <dbReference type="PROSITE-ProRule" id="PRU00284"/>
    </source>
</evidence>
<dbReference type="SUPFAM" id="SSF58104">
    <property type="entry name" value="Methyl-accepting chemotaxis protein (MCP) signaling domain"/>
    <property type="match status" value="1"/>
</dbReference>
<proteinExistence type="predicted"/>
<feature type="domain" description="Methyl-accepting transducer" evidence="3">
    <location>
        <begin position="150"/>
        <end position="279"/>
    </location>
</feature>
<dbReference type="Pfam" id="PF00015">
    <property type="entry name" value="MCPsignal"/>
    <property type="match status" value="1"/>
</dbReference>
<organism evidence="4 5">
    <name type="scientific">Pelosinus propionicus DSM 13327</name>
    <dbReference type="NCBI Taxonomy" id="1123291"/>
    <lineage>
        <taxon>Bacteria</taxon>
        <taxon>Bacillati</taxon>
        <taxon>Bacillota</taxon>
        <taxon>Negativicutes</taxon>
        <taxon>Selenomonadales</taxon>
        <taxon>Sporomusaceae</taxon>
        <taxon>Pelosinus</taxon>
    </lineage>
</organism>
<dbReference type="RefSeq" id="WP_090933359.1">
    <property type="nucleotide sequence ID" value="NZ_FOTS01000006.1"/>
</dbReference>
<dbReference type="Proteomes" id="UP000199520">
    <property type="component" value="Unassembled WGS sequence"/>
</dbReference>
<dbReference type="GO" id="GO:0007165">
    <property type="term" value="P:signal transduction"/>
    <property type="evidence" value="ECO:0007669"/>
    <property type="project" value="UniProtKB-KW"/>
</dbReference>
<dbReference type="PROSITE" id="PS50111">
    <property type="entry name" value="CHEMOTAXIS_TRANSDUC_2"/>
    <property type="match status" value="1"/>
</dbReference>
<dbReference type="PANTHER" id="PTHR32089:SF112">
    <property type="entry name" value="LYSOZYME-LIKE PROTEIN-RELATED"/>
    <property type="match status" value="1"/>
</dbReference>
<keyword evidence="5" id="KW-1185">Reference proteome</keyword>
<dbReference type="SMART" id="SM00283">
    <property type="entry name" value="MA"/>
    <property type="match status" value="1"/>
</dbReference>
<keyword evidence="1 2" id="KW-0807">Transducer</keyword>
<dbReference type="InterPro" id="IPR004089">
    <property type="entry name" value="MCPsignal_dom"/>
</dbReference>
<accession>A0A1I4I3Z3</accession>
<evidence type="ECO:0000256" key="1">
    <source>
        <dbReference type="ARBA" id="ARBA00023224"/>
    </source>
</evidence>
<dbReference type="Gene3D" id="1.10.287.950">
    <property type="entry name" value="Methyl-accepting chemotaxis protein"/>
    <property type="match status" value="1"/>
</dbReference>
<dbReference type="GO" id="GO:0016020">
    <property type="term" value="C:membrane"/>
    <property type="evidence" value="ECO:0007669"/>
    <property type="project" value="InterPro"/>
</dbReference>
<dbReference type="OrthoDB" id="9807021at2"/>
<gene>
    <name evidence="4" type="ORF">SAMN04490355_100664</name>
</gene>
<evidence type="ECO:0000313" key="5">
    <source>
        <dbReference type="Proteomes" id="UP000199520"/>
    </source>
</evidence>
<protein>
    <submittedName>
        <fullName evidence="4">Methyl-accepting chemotaxis protein (MCP) signalling domain-containing protein</fullName>
    </submittedName>
</protein>
<reference evidence="5" key="1">
    <citation type="submission" date="2016-10" db="EMBL/GenBank/DDBJ databases">
        <authorList>
            <person name="Varghese N."/>
            <person name="Submissions S."/>
        </authorList>
    </citation>
    <scope>NUCLEOTIDE SEQUENCE [LARGE SCALE GENOMIC DNA]</scope>
    <source>
        <strain evidence="5">DSM 13327</strain>
    </source>
</reference>
<evidence type="ECO:0000313" key="4">
    <source>
        <dbReference type="EMBL" id="SFL48516.1"/>
    </source>
</evidence>
<dbReference type="EMBL" id="FOTS01000006">
    <property type="protein sequence ID" value="SFL48516.1"/>
    <property type="molecule type" value="Genomic_DNA"/>
</dbReference>
<dbReference type="PANTHER" id="PTHR32089">
    <property type="entry name" value="METHYL-ACCEPTING CHEMOTAXIS PROTEIN MCPB"/>
    <property type="match status" value="1"/>
</dbReference>
<sequence length="279" mass="29655">MEEAKSIYQAYQTVLPAIHILNNGRIGLTLTDLEKISLYLPAKTLDLKCKAGDLLAAGTGIYRAVHEKQRITAHVDKALYGVPYISMAMPIKTSVGEVIGSIAITQSVELEDLLRQMAESLTRSMEGLAGTTEEISAQTEEVAAVGFGLAAVAKNTENRIGETDQVVGFIRSIASQTNLLGLNAAIEAARVGEQGRGFSVVAEEIRKLASDSGNSIKSIELSLSKLKEESGKMSAQSIELQEMITGISEAAANVADVAQQVSSAVQQMNAAADNLFKDI</sequence>
<name>A0A1I4I3Z3_9FIRM</name>
<dbReference type="STRING" id="1123291.SAMN04490355_100664"/>
<evidence type="ECO:0000259" key="3">
    <source>
        <dbReference type="PROSITE" id="PS50111"/>
    </source>
</evidence>